<protein>
    <submittedName>
        <fullName evidence="2">Uncharacterized protein</fullName>
    </submittedName>
</protein>
<accession>A0AAN9L639</accession>
<keyword evidence="3" id="KW-1185">Reference proteome</keyword>
<dbReference type="EMBL" id="JAYMYQ010000005">
    <property type="protein sequence ID" value="KAK7330162.1"/>
    <property type="molecule type" value="Genomic_DNA"/>
</dbReference>
<keyword evidence="1" id="KW-0472">Membrane</keyword>
<keyword evidence="1" id="KW-0812">Transmembrane</keyword>
<name>A0AAN9L639_CANGL</name>
<keyword evidence="1" id="KW-1133">Transmembrane helix</keyword>
<gene>
    <name evidence="2" type="ORF">VNO77_24348</name>
</gene>
<feature type="transmembrane region" description="Helical" evidence="1">
    <location>
        <begin position="6"/>
        <end position="23"/>
    </location>
</feature>
<evidence type="ECO:0000256" key="1">
    <source>
        <dbReference type="SAM" id="Phobius"/>
    </source>
</evidence>
<dbReference type="Proteomes" id="UP001367508">
    <property type="component" value="Unassembled WGS sequence"/>
</dbReference>
<proteinExistence type="predicted"/>
<reference evidence="2 3" key="1">
    <citation type="submission" date="2024-01" db="EMBL/GenBank/DDBJ databases">
        <title>The genomes of 5 underutilized Papilionoideae crops provide insights into root nodulation and disease resistanc.</title>
        <authorList>
            <person name="Jiang F."/>
        </authorList>
    </citation>
    <scope>NUCLEOTIDE SEQUENCE [LARGE SCALE GENOMIC DNA]</scope>
    <source>
        <strain evidence="2">LVBAO_FW01</strain>
        <tissue evidence="2">Leaves</tissue>
    </source>
</reference>
<evidence type="ECO:0000313" key="3">
    <source>
        <dbReference type="Proteomes" id="UP001367508"/>
    </source>
</evidence>
<evidence type="ECO:0000313" key="2">
    <source>
        <dbReference type="EMBL" id="KAK7330162.1"/>
    </source>
</evidence>
<organism evidence="2 3">
    <name type="scientific">Canavalia gladiata</name>
    <name type="common">Sword bean</name>
    <name type="synonym">Dolichos gladiatus</name>
    <dbReference type="NCBI Taxonomy" id="3824"/>
    <lineage>
        <taxon>Eukaryota</taxon>
        <taxon>Viridiplantae</taxon>
        <taxon>Streptophyta</taxon>
        <taxon>Embryophyta</taxon>
        <taxon>Tracheophyta</taxon>
        <taxon>Spermatophyta</taxon>
        <taxon>Magnoliopsida</taxon>
        <taxon>eudicotyledons</taxon>
        <taxon>Gunneridae</taxon>
        <taxon>Pentapetalae</taxon>
        <taxon>rosids</taxon>
        <taxon>fabids</taxon>
        <taxon>Fabales</taxon>
        <taxon>Fabaceae</taxon>
        <taxon>Papilionoideae</taxon>
        <taxon>50 kb inversion clade</taxon>
        <taxon>NPAAA clade</taxon>
        <taxon>indigoferoid/millettioid clade</taxon>
        <taxon>Phaseoleae</taxon>
        <taxon>Canavalia</taxon>
    </lineage>
</organism>
<sequence>MKIHAVICPYAGFTYILSIAIVMSKKNIKKDHFEEGVAKGAVIKKGMFKKGSKGGRPKKNMKKDSIEESAKSYKLKEFNCKVCVESKHSKQACSVVKKQRMEELQAYSAAAIGASREGTVADPG</sequence>
<comment type="caution">
    <text evidence="2">The sequence shown here is derived from an EMBL/GenBank/DDBJ whole genome shotgun (WGS) entry which is preliminary data.</text>
</comment>
<dbReference type="AlphaFoldDB" id="A0AAN9L639"/>